<evidence type="ECO:0000313" key="2">
    <source>
        <dbReference type="Proteomes" id="UP000308092"/>
    </source>
</evidence>
<name>A0A4S3J1J1_9EURO</name>
<organism evidence="1 2">
    <name type="scientific">Aspergillus tanneri</name>
    <dbReference type="NCBI Taxonomy" id="1220188"/>
    <lineage>
        <taxon>Eukaryota</taxon>
        <taxon>Fungi</taxon>
        <taxon>Dikarya</taxon>
        <taxon>Ascomycota</taxon>
        <taxon>Pezizomycotina</taxon>
        <taxon>Eurotiomycetes</taxon>
        <taxon>Eurotiomycetidae</taxon>
        <taxon>Eurotiales</taxon>
        <taxon>Aspergillaceae</taxon>
        <taxon>Aspergillus</taxon>
        <taxon>Aspergillus subgen. Circumdati</taxon>
    </lineage>
</organism>
<dbReference type="AlphaFoldDB" id="A0A4S3J1J1"/>
<dbReference type="VEuPathDB" id="FungiDB:EYZ11_012160"/>
<protein>
    <submittedName>
        <fullName evidence="1">Uncharacterized protein</fullName>
    </submittedName>
</protein>
<dbReference type="Proteomes" id="UP000308092">
    <property type="component" value="Unassembled WGS sequence"/>
</dbReference>
<sequence>MSALPALAAYYNRGKPPITQLAREFRVSYG</sequence>
<gene>
    <name evidence="1" type="ORF">EYZ11_012160</name>
</gene>
<reference evidence="1 2" key="1">
    <citation type="submission" date="2019-03" db="EMBL/GenBank/DDBJ databases">
        <title>The genome sequence of a newly discovered highly antifungal drug resistant Aspergillus species, Aspergillus tanneri NIH 1004.</title>
        <authorList>
            <person name="Mounaud S."/>
            <person name="Singh I."/>
            <person name="Joardar V."/>
            <person name="Pakala S."/>
            <person name="Pakala S."/>
            <person name="Venepally P."/>
            <person name="Hoover J."/>
            <person name="Nierman W."/>
            <person name="Chung J."/>
            <person name="Losada L."/>
        </authorList>
    </citation>
    <scope>NUCLEOTIDE SEQUENCE [LARGE SCALE GENOMIC DNA]</scope>
    <source>
        <strain evidence="1 2">NIH1004</strain>
    </source>
</reference>
<keyword evidence="2" id="KW-1185">Reference proteome</keyword>
<evidence type="ECO:0000313" key="1">
    <source>
        <dbReference type="EMBL" id="THC88392.1"/>
    </source>
</evidence>
<dbReference type="EMBL" id="SOSA01000857">
    <property type="protein sequence ID" value="THC88392.1"/>
    <property type="molecule type" value="Genomic_DNA"/>
</dbReference>
<proteinExistence type="predicted"/>
<accession>A0A4S3J1J1</accession>
<comment type="caution">
    <text evidence="1">The sequence shown here is derived from an EMBL/GenBank/DDBJ whole genome shotgun (WGS) entry which is preliminary data.</text>
</comment>